<sequence>MRQHHYKTTIEWTGNTSRGTADYRAYERSHTAKIEGKPGIDLSSDPAFRGDRTRHNPEELFVASIASCHMLWYLHLCTEAGVVVLEYQDRATGTMEETDNGSGRFTEVILYPVVKVSDESMLQKANELHHKAHEYCFIANSCNFPIRHEPVSTI</sequence>
<evidence type="ECO:0008006" key="3">
    <source>
        <dbReference type="Google" id="ProtNLM"/>
    </source>
</evidence>
<dbReference type="InterPro" id="IPR015946">
    <property type="entry name" value="KH_dom-like_a/b"/>
</dbReference>
<dbReference type="InterPro" id="IPR052707">
    <property type="entry name" value="OsmC_Ohr_Peroxiredoxin"/>
</dbReference>
<dbReference type="Pfam" id="PF02566">
    <property type="entry name" value="OsmC"/>
    <property type="match status" value="1"/>
</dbReference>
<organism evidence="1 2">
    <name type="scientific">Dyadobacter linearis</name>
    <dbReference type="NCBI Taxonomy" id="2823330"/>
    <lineage>
        <taxon>Bacteria</taxon>
        <taxon>Pseudomonadati</taxon>
        <taxon>Bacteroidota</taxon>
        <taxon>Cytophagia</taxon>
        <taxon>Cytophagales</taxon>
        <taxon>Spirosomataceae</taxon>
        <taxon>Dyadobacter</taxon>
    </lineage>
</organism>
<dbReference type="PANTHER" id="PTHR42830:SF2">
    <property type="entry name" value="OSMC_OHR FAMILY PROTEIN"/>
    <property type="match status" value="1"/>
</dbReference>
<keyword evidence="2" id="KW-1185">Reference proteome</keyword>
<evidence type="ECO:0000313" key="1">
    <source>
        <dbReference type="EMBL" id="CAG5072532.1"/>
    </source>
</evidence>
<dbReference type="EMBL" id="CAJRAU010000006">
    <property type="protein sequence ID" value="CAG5072532.1"/>
    <property type="molecule type" value="Genomic_DNA"/>
</dbReference>
<dbReference type="Gene3D" id="3.30.300.20">
    <property type="match status" value="1"/>
</dbReference>
<reference evidence="1 2" key="1">
    <citation type="submission" date="2021-04" db="EMBL/GenBank/DDBJ databases">
        <authorList>
            <person name="Rodrigo-Torres L."/>
            <person name="Arahal R. D."/>
            <person name="Lucena T."/>
        </authorList>
    </citation>
    <scope>NUCLEOTIDE SEQUENCE [LARGE SCALE GENOMIC DNA]</scope>
    <source>
        <strain evidence="1 2">CECT 9623</strain>
    </source>
</reference>
<evidence type="ECO:0000313" key="2">
    <source>
        <dbReference type="Proteomes" id="UP000679725"/>
    </source>
</evidence>
<name>A0ABM8UVW3_9BACT</name>
<comment type="caution">
    <text evidence="1">The sequence shown here is derived from an EMBL/GenBank/DDBJ whole genome shotgun (WGS) entry which is preliminary data.</text>
</comment>
<proteinExistence type="predicted"/>
<dbReference type="RefSeq" id="WP_215235466.1">
    <property type="nucleotide sequence ID" value="NZ_CAJRAU010000006.1"/>
</dbReference>
<protein>
    <recommendedName>
        <fullName evidence="3">Peroxiredoxin</fullName>
    </recommendedName>
</protein>
<dbReference type="Proteomes" id="UP000679725">
    <property type="component" value="Unassembled WGS sequence"/>
</dbReference>
<dbReference type="PANTHER" id="PTHR42830">
    <property type="entry name" value="OSMOTICALLY INDUCIBLE FAMILY PROTEIN"/>
    <property type="match status" value="1"/>
</dbReference>
<accession>A0ABM8UVW3</accession>
<dbReference type="InterPro" id="IPR003718">
    <property type="entry name" value="OsmC/Ohr_fam"/>
</dbReference>
<gene>
    <name evidence="1" type="ORF">DYBT9623_04184</name>
</gene>
<dbReference type="InterPro" id="IPR036102">
    <property type="entry name" value="OsmC/Ohrsf"/>
</dbReference>
<dbReference type="SUPFAM" id="SSF82784">
    <property type="entry name" value="OsmC-like"/>
    <property type="match status" value="1"/>
</dbReference>